<feature type="region of interest" description="Disordered" evidence="4">
    <location>
        <begin position="295"/>
        <end position="366"/>
    </location>
</feature>
<dbReference type="PANTHER" id="PTHR12236">
    <property type="entry name" value="STRUCTURAL CONTITUENT OF CUTICLE"/>
    <property type="match status" value="1"/>
</dbReference>
<feature type="compositionally biased region" description="Basic and acidic residues" evidence="4">
    <location>
        <begin position="123"/>
        <end position="135"/>
    </location>
</feature>
<feature type="compositionally biased region" description="Polar residues" evidence="4">
    <location>
        <begin position="166"/>
        <end position="185"/>
    </location>
</feature>
<dbReference type="GO" id="GO:0005615">
    <property type="term" value="C:extracellular space"/>
    <property type="evidence" value="ECO:0007669"/>
    <property type="project" value="TreeGrafter"/>
</dbReference>
<evidence type="ECO:0000313" key="7">
    <source>
        <dbReference type="Proteomes" id="UP000663880"/>
    </source>
</evidence>
<keyword evidence="2 5" id="KW-0732">Signal</keyword>
<evidence type="ECO:0000313" key="6">
    <source>
        <dbReference type="EMBL" id="CAF4768151.1"/>
    </source>
</evidence>
<gene>
    <name evidence="6" type="ORF">PMACD_LOCUS1669</name>
</gene>
<dbReference type="AlphaFoldDB" id="A0A821MJ76"/>
<keyword evidence="7" id="KW-1185">Reference proteome</keyword>
<dbReference type="GO" id="GO:0031012">
    <property type="term" value="C:extracellular matrix"/>
    <property type="evidence" value="ECO:0007669"/>
    <property type="project" value="TreeGrafter"/>
</dbReference>
<name>A0A821MJ76_9NEOP</name>
<feature type="compositionally biased region" description="Basic and acidic residues" evidence="4">
    <location>
        <begin position="142"/>
        <end position="161"/>
    </location>
</feature>
<feature type="region of interest" description="Disordered" evidence="4">
    <location>
        <begin position="123"/>
        <end position="281"/>
    </location>
</feature>
<sequence>MDWKLIAVLNVVLCVTAAHPPRAAKSEQTFIKYFGKEEKINAENDKSERQEEYVESYPSYEFSYKVSDPHTHDYKGQQEKRHGDKVNGNYWLIQPDGRKRLVKYHANDHIGFNVLIDYSQKDNEKGEEAETKENGESNAENDNEKRTWHVIHDYKMKKASREWGSQEESNASAGQSKENAESGQSEGRDQQNSRQSEAQETDRSRNSQEGRREKSKESTERNSNERRKEGGGGGSRGKNENESSRGNSNEQQNSGQSVSSKENSKSEKSGEKIYWYRIPHKYLKKGYAVIDEIKKENREENKESNEGVAGRSTETANEQSAESGNRSNEEKNEASGEQNSARRESSENGSKEKVYGYKSYVYHIRH</sequence>
<comment type="caution">
    <text evidence="6">The sequence shown here is derived from an EMBL/GenBank/DDBJ whole genome shotgun (WGS) entry which is preliminary data.</text>
</comment>
<evidence type="ECO:0000256" key="5">
    <source>
        <dbReference type="SAM" id="SignalP"/>
    </source>
</evidence>
<feature type="compositionally biased region" description="Low complexity" evidence="4">
    <location>
        <begin position="244"/>
        <end position="261"/>
    </location>
</feature>
<feature type="compositionally biased region" description="Polar residues" evidence="4">
    <location>
        <begin position="312"/>
        <end position="326"/>
    </location>
</feature>
<dbReference type="PRINTS" id="PR00947">
    <property type="entry name" value="CUTICLE"/>
</dbReference>
<feature type="compositionally biased region" description="Basic and acidic residues" evidence="4">
    <location>
        <begin position="262"/>
        <end position="271"/>
    </location>
</feature>
<dbReference type="InterPro" id="IPR000618">
    <property type="entry name" value="Insect_cuticle"/>
</dbReference>
<dbReference type="EMBL" id="CAJOBZ010000003">
    <property type="protein sequence ID" value="CAF4768151.1"/>
    <property type="molecule type" value="Genomic_DNA"/>
</dbReference>
<evidence type="ECO:0000256" key="1">
    <source>
        <dbReference type="ARBA" id="ARBA00022460"/>
    </source>
</evidence>
<dbReference type="PROSITE" id="PS51155">
    <property type="entry name" value="CHIT_BIND_RR_2"/>
    <property type="match status" value="1"/>
</dbReference>
<evidence type="ECO:0000256" key="2">
    <source>
        <dbReference type="ARBA" id="ARBA00022729"/>
    </source>
</evidence>
<feature type="compositionally biased region" description="Basic and acidic residues" evidence="4">
    <location>
        <begin position="200"/>
        <end position="230"/>
    </location>
</feature>
<keyword evidence="1 3" id="KW-0193">Cuticle</keyword>
<feature type="chain" id="PRO_5032460093" evidence="5">
    <location>
        <begin position="19"/>
        <end position="366"/>
    </location>
</feature>
<evidence type="ECO:0000256" key="3">
    <source>
        <dbReference type="PROSITE-ProRule" id="PRU00497"/>
    </source>
</evidence>
<dbReference type="Pfam" id="PF00379">
    <property type="entry name" value="Chitin_bind_4"/>
    <property type="match status" value="1"/>
</dbReference>
<dbReference type="Proteomes" id="UP000663880">
    <property type="component" value="Unassembled WGS sequence"/>
</dbReference>
<proteinExistence type="predicted"/>
<feature type="compositionally biased region" description="Basic and acidic residues" evidence="4">
    <location>
        <begin position="327"/>
        <end position="355"/>
    </location>
</feature>
<organism evidence="6 7">
    <name type="scientific">Pieris macdunnoughi</name>
    <dbReference type="NCBI Taxonomy" id="345717"/>
    <lineage>
        <taxon>Eukaryota</taxon>
        <taxon>Metazoa</taxon>
        <taxon>Ecdysozoa</taxon>
        <taxon>Arthropoda</taxon>
        <taxon>Hexapoda</taxon>
        <taxon>Insecta</taxon>
        <taxon>Pterygota</taxon>
        <taxon>Neoptera</taxon>
        <taxon>Endopterygota</taxon>
        <taxon>Lepidoptera</taxon>
        <taxon>Glossata</taxon>
        <taxon>Ditrysia</taxon>
        <taxon>Papilionoidea</taxon>
        <taxon>Pieridae</taxon>
        <taxon>Pierinae</taxon>
        <taxon>Pieris</taxon>
    </lineage>
</organism>
<accession>A0A821MJ76</accession>
<dbReference type="InterPro" id="IPR051217">
    <property type="entry name" value="Insect_Cuticle_Struc_Prot"/>
</dbReference>
<dbReference type="PANTHER" id="PTHR12236:SF86">
    <property type="entry name" value="CCP84AC-RELATED"/>
    <property type="match status" value="1"/>
</dbReference>
<reference evidence="6" key="1">
    <citation type="submission" date="2021-02" db="EMBL/GenBank/DDBJ databases">
        <authorList>
            <person name="Steward A R."/>
        </authorList>
    </citation>
    <scope>NUCLEOTIDE SEQUENCE</scope>
</reference>
<evidence type="ECO:0000256" key="4">
    <source>
        <dbReference type="SAM" id="MobiDB-lite"/>
    </source>
</evidence>
<feature type="signal peptide" evidence="5">
    <location>
        <begin position="1"/>
        <end position="18"/>
    </location>
</feature>
<feature type="compositionally biased region" description="Basic and acidic residues" evidence="4">
    <location>
        <begin position="295"/>
        <end position="305"/>
    </location>
</feature>
<protein>
    <submittedName>
        <fullName evidence="6">Uncharacterized protein</fullName>
    </submittedName>
</protein>
<dbReference type="OrthoDB" id="6931597at2759"/>
<dbReference type="GO" id="GO:0042302">
    <property type="term" value="F:structural constituent of cuticle"/>
    <property type="evidence" value="ECO:0007669"/>
    <property type="project" value="UniProtKB-UniRule"/>
</dbReference>